<proteinExistence type="predicted"/>
<keyword evidence="1" id="KW-0472">Membrane</keyword>
<gene>
    <name evidence="2" type="ORF">EGT51_07725</name>
</gene>
<dbReference type="OrthoDB" id="2294003at2"/>
<dbReference type="AlphaFoldDB" id="A0A4Z0J7B1"/>
<dbReference type="Proteomes" id="UP000297348">
    <property type="component" value="Unassembled WGS sequence"/>
</dbReference>
<keyword evidence="1" id="KW-0812">Transmembrane</keyword>
<dbReference type="EMBL" id="RKLX01000011">
    <property type="protein sequence ID" value="TGD18532.1"/>
    <property type="molecule type" value="Genomic_DNA"/>
</dbReference>
<dbReference type="RefSeq" id="WP_135368127.1">
    <property type="nucleotide sequence ID" value="NZ_RKLX01000011.1"/>
</dbReference>
<keyword evidence="3" id="KW-1185">Reference proteome</keyword>
<evidence type="ECO:0000256" key="1">
    <source>
        <dbReference type="SAM" id="Phobius"/>
    </source>
</evidence>
<name>A0A4Z0J7B1_9LACO</name>
<protein>
    <submittedName>
        <fullName evidence="2">Uncharacterized protein</fullName>
    </submittedName>
</protein>
<comment type="caution">
    <text evidence="2">The sequence shown here is derived from an EMBL/GenBank/DDBJ whole genome shotgun (WGS) entry which is preliminary data.</text>
</comment>
<evidence type="ECO:0000313" key="2">
    <source>
        <dbReference type="EMBL" id="TGD18532.1"/>
    </source>
</evidence>
<evidence type="ECO:0000313" key="3">
    <source>
        <dbReference type="Proteomes" id="UP000297348"/>
    </source>
</evidence>
<reference evidence="2 3" key="1">
    <citation type="submission" date="2018-10" db="EMBL/GenBank/DDBJ databases">
        <title>Lactobacillus sp. R7 and Lactobacillus sp. R19 isolated from fermented mustard green product of Taiwan.</title>
        <authorList>
            <person name="Lin S.-T."/>
        </authorList>
    </citation>
    <scope>NUCLEOTIDE SEQUENCE [LARGE SCALE GENOMIC DNA]</scope>
    <source>
        <strain evidence="2 3">BCRC 81129</strain>
    </source>
</reference>
<feature type="transmembrane region" description="Helical" evidence="1">
    <location>
        <begin position="7"/>
        <end position="30"/>
    </location>
</feature>
<feature type="transmembrane region" description="Helical" evidence="1">
    <location>
        <begin position="42"/>
        <end position="63"/>
    </location>
</feature>
<keyword evidence="1" id="KW-1133">Transmembrane helix</keyword>
<organism evidence="2 3">
    <name type="scientific">Levilactobacillus suantsaiihabitans</name>
    <dbReference type="NCBI Taxonomy" id="2487722"/>
    <lineage>
        <taxon>Bacteria</taxon>
        <taxon>Bacillati</taxon>
        <taxon>Bacillota</taxon>
        <taxon>Bacilli</taxon>
        <taxon>Lactobacillales</taxon>
        <taxon>Lactobacillaceae</taxon>
        <taxon>Levilactobacillus</taxon>
    </lineage>
</organism>
<accession>A0A4Z0J7B1</accession>
<sequence length="184" mass="20331">MSASTEALLIEIVFGVGALVVLGGLAGLLIARAKHQPLRPTMSVILCGAGLAVIALLLNNLLFRSYDHVQLKKNQYYEVTSLTANMKQSLASSRTANQPVSPQAKKASKNVTYLVKNLKQPHHALTLAKAAQHQLTSVKHPDVQLVRRNYRVILRTYFKQTGITTEQVDQLTAHAYRQATSYQR</sequence>